<dbReference type="Gene3D" id="3.30.420.10">
    <property type="entry name" value="Ribonuclease H-like superfamily/Ribonuclease H"/>
    <property type="match status" value="1"/>
</dbReference>
<dbReference type="GO" id="GO:0015074">
    <property type="term" value="P:DNA integration"/>
    <property type="evidence" value="ECO:0007669"/>
    <property type="project" value="InterPro"/>
</dbReference>
<evidence type="ECO:0000259" key="1">
    <source>
        <dbReference type="PROSITE" id="PS50994"/>
    </source>
</evidence>
<dbReference type="GO" id="GO:0003676">
    <property type="term" value="F:nucleic acid binding"/>
    <property type="evidence" value="ECO:0007669"/>
    <property type="project" value="InterPro"/>
</dbReference>
<dbReference type="Pfam" id="PF13276">
    <property type="entry name" value="HTH_21"/>
    <property type="match status" value="1"/>
</dbReference>
<dbReference type="NCBIfam" id="NF033516">
    <property type="entry name" value="transpos_IS3"/>
    <property type="match status" value="1"/>
</dbReference>
<dbReference type="EMBL" id="MLJW01005143">
    <property type="protein sequence ID" value="OIQ68723.1"/>
    <property type="molecule type" value="Genomic_DNA"/>
</dbReference>
<proteinExistence type="predicted"/>
<dbReference type="AlphaFoldDB" id="A0A1J5PTW3"/>
<feature type="domain" description="Integrase catalytic" evidence="1">
    <location>
        <begin position="123"/>
        <end position="286"/>
    </location>
</feature>
<name>A0A1J5PTW3_9ZZZZ</name>
<dbReference type="InterPro" id="IPR025948">
    <property type="entry name" value="HTH-like_dom"/>
</dbReference>
<accession>A0A1J5PTW3</accession>
<dbReference type="InterPro" id="IPR012337">
    <property type="entry name" value="RNaseH-like_sf"/>
</dbReference>
<evidence type="ECO:0000313" key="2">
    <source>
        <dbReference type="EMBL" id="OIQ68723.1"/>
    </source>
</evidence>
<organism evidence="2">
    <name type="scientific">mine drainage metagenome</name>
    <dbReference type="NCBI Taxonomy" id="410659"/>
    <lineage>
        <taxon>unclassified sequences</taxon>
        <taxon>metagenomes</taxon>
        <taxon>ecological metagenomes</taxon>
    </lineage>
</organism>
<comment type="caution">
    <text evidence="2">The sequence shown here is derived from an EMBL/GenBank/DDBJ whole genome shotgun (WGS) entry which is preliminary data.</text>
</comment>
<protein>
    <submittedName>
        <fullName evidence="2">Integrase core domain protein</fullName>
    </submittedName>
</protein>
<dbReference type="Pfam" id="PF13333">
    <property type="entry name" value="rve_2"/>
    <property type="match status" value="1"/>
</dbReference>
<gene>
    <name evidence="2" type="ORF">GALL_496810</name>
</gene>
<dbReference type="SUPFAM" id="SSF53098">
    <property type="entry name" value="Ribonuclease H-like"/>
    <property type="match status" value="1"/>
</dbReference>
<dbReference type="InterPro" id="IPR050900">
    <property type="entry name" value="Transposase_IS3/IS150/IS904"/>
</dbReference>
<dbReference type="PROSITE" id="PS50994">
    <property type="entry name" value="INTEGRASE"/>
    <property type="match status" value="1"/>
</dbReference>
<dbReference type="InterPro" id="IPR048020">
    <property type="entry name" value="Transpos_IS3"/>
</dbReference>
<dbReference type="Pfam" id="PF00665">
    <property type="entry name" value="rve"/>
    <property type="match status" value="1"/>
</dbReference>
<dbReference type="InterPro" id="IPR036397">
    <property type="entry name" value="RNaseH_sf"/>
</dbReference>
<dbReference type="InterPro" id="IPR001584">
    <property type="entry name" value="Integrase_cat-core"/>
</dbReference>
<reference evidence="2" key="1">
    <citation type="submission" date="2016-10" db="EMBL/GenBank/DDBJ databases">
        <title>Sequence of Gallionella enrichment culture.</title>
        <authorList>
            <person name="Poehlein A."/>
            <person name="Muehling M."/>
            <person name="Daniel R."/>
        </authorList>
    </citation>
    <scope>NUCLEOTIDE SEQUENCE</scope>
</reference>
<dbReference type="PANTHER" id="PTHR46889">
    <property type="entry name" value="TRANSPOSASE INSF FOR INSERTION SEQUENCE IS3B-RELATED"/>
    <property type="match status" value="1"/>
</dbReference>
<dbReference type="PANTHER" id="PTHR46889:SF4">
    <property type="entry name" value="TRANSPOSASE INSO FOR INSERTION SEQUENCE ELEMENT IS911B-RELATED"/>
    <property type="match status" value="1"/>
</dbReference>
<sequence length="296" mass="34643">MKYAWIDAQRKDYTLDEMCRMLDVSVSGYRAWQRGGKPYRKRLTDAQMLALIQSIHAEFKGSYGSPRMVRELRLRGFPASKERVERLMQENGIRAKHKRRFKVTTDSKHNLSVAPNLLERNFEPDAPNQVWTSDITYLWTDEGWLYLAIVIDLFNREVVGWSLKPRMTADIVTDALTMAWFRRKPAAGLIHHSDRGSQYASHAFQAKLAEYGIVCSMSRKGNCWDNAPTESWFGSFKNERVYGERFETRDEVIAMAFEYIEVFYNRKRLHSTLGYKSPMQFLNDWINSQPQEKQVA</sequence>